<evidence type="ECO:0000256" key="1">
    <source>
        <dbReference type="PROSITE-ProRule" id="PRU00409"/>
    </source>
</evidence>
<dbReference type="Gene3D" id="3.40.630.30">
    <property type="match status" value="1"/>
</dbReference>
<dbReference type="Pfam" id="PF13549">
    <property type="entry name" value="ATP-grasp_5"/>
    <property type="match status" value="1"/>
</dbReference>
<dbReference type="Proteomes" id="UP000076976">
    <property type="component" value="Unassembled WGS sequence"/>
</dbReference>
<dbReference type="PROSITE" id="PS50975">
    <property type="entry name" value="ATP_GRASP"/>
    <property type="match status" value="1"/>
</dbReference>
<name>A0A176QB17_9MICO</name>
<dbReference type="AlphaFoldDB" id="A0A176QB17"/>
<dbReference type="STRING" id="262209.AWH69_10975"/>
<dbReference type="GO" id="GO:0046872">
    <property type="term" value="F:metal ion binding"/>
    <property type="evidence" value="ECO:0007669"/>
    <property type="project" value="InterPro"/>
</dbReference>
<dbReference type="Gene3D" id="3.30.470.20">
    <property type="entry name" value="ATP-grasp fold, B domain"/>
    <property type="match status" value="1"/>
</dbReference>
<dbReference type="SUPFAM" id="SSF56059">
    <property type="entry name" value="Glutathione synthetase ATP-binding domain-like"/>
    <property type="match status" value="1"/>
</dbReference>
<dbReference type="Pfam" id="PF13380">
    <property type="entry name" value="CoA_binding_2"/>
    <property type="match status" value="1"/>
</dbReference>
<reference evidence="4 5" key="1">
    <citation type="submission" date="2016-01" db="EMBL/GenBank/DDBJ databases">
        <title>Janibacter melonis strain CD11_4 genome sequencing and assembly.</title>
        <authorList>
            <person name="Nair G.R."/>
            <person name="Kaur G."/>
            <person name="Chander A.M."/>
            <person name="Mayilraj S."/>
        </authorList>
    </citation>
    <scope>NUCLEOTIDE SEQUENCE [LARGE SCALE GENOMIC DNA]</scope>
    <source>
        <strain evidence="4 5">CD11-4</strain>
    </source>
</reference>
<dbReference type="InterPro" id="IPR000182">
    <property type="entry name" value="GNAT_dom"/>
</dbReference>
<dbReference type="CDD" id="cd04301">
    <property type="entry name" value="NAT_SF"/>
    <property type="match status" value="1"/>
</dbReference>
<dbReference type="SUPFAM" id="SSF51735">
    <property type="entry name" value="NAD(P)-binding Rossmann-fold domains"/>
    <property type="match status" value="1"/>
</dbReference>
<dbReference type="InterPro" id="IPR016181">
    <property type="entry name" value="Acyl_CoA_acyltransferase"/>
</dbReference>
<feature type="domain" description="ATP-grasp" evidence="2">
    <location>
        <begin position="673"/>
        <end position="709"/>
    </location>
</feature>
<sequence>MSEALPPGYPHLAEADVVLRDGTVARLRPIRPSDAEGIHRFHAGQSEESIYLRFFAPIRRLSERDVERFTNVDYVDRMALVALIRDEIIGIGRYDRIAPTSAEVAFNISDHYQGKGIGSVLLEHLAAIAQEHDITRFEAEVLPQNRKMLSVFSDAGYEVSRRFEDGVVMLHFDIEPTAQSLSVRFAREHRAEAESVSALLHPRSIAVVGVSRRERAIGHQVMRHVLDGGFTGEVYPVNPEADRLLGVPAYPSITDLPEAVDLAVVAVPASAVPGVVEECAAKGVRGLLVISSGFAEEGEEGTALQQRVLRVARDNGMRVIGPNSFGILNNDEGVRLNASLSPTTPPAGHLGLYSQSGALAVANLDSAARRNLGVSVFLSAGNRVDVSGNDVMQYWVDDDSTHAVGLYLESMGNPRKFSRIARALAMTKPVIVVKSPMEEVPGHRVRSTTVRPHAFRAIMAQAGVIHVENVHQMFDAAQLLLHQPLPEGNRVAIVSNSHQLGTISAGSAAAWGLEVTHGPVSVRTEATPSEFRAAVDAAFADEQVDSVVVSFIPPIGAVEHDVVEAVRYAAKRSSKPCVGNLLGMRGVDTGSLVAEDPGASSGDVPREAVPLYAMPEDAIRALGLATQYGRWRTKDKGEPVVRDGVRRTAARELVDSVLAEYPEGRALTDDESHDLLAAYGIDLWRRVEVASADEAVAAAEEVGHPVVLKSLSPLVRGHSLLDAVRVDLTEPEHVRAAFEAMDARLAPLDANYFVVQRMAPQGTSCVLGTVEDPLFGPVISFSLAGAPTELLDDIAYRIPPLTDVDVREIVDDIKLAPLLHGHKGATPVDRAALEDVLGRLSLMSEDFVEIASVVLDPVMAHGKGASVLGAQIHLAPPLRRKDPGRRAMT</sequence>
<dbReference type="SUPFAM" id="SSF52210">
    <property type="entry name" value="Succinyl-CoA synthetase domains"/>
    <property type="match status" value="2"/>
</dbReference>
<keyword evidence="1" id="KW-0067">ATP-binding</keyword>
<accession>A0A176QB17</accession>
<dbReference type="SUPFAM" id="SSF55729">
    <property type="entry name" value="Acyl-CoA N-acyltransferases (Nat)"/>
    <property type="match status" value="1"/>
</dbReference>
<dbReference type="InterPro" id="IPR032875">
    <property type="entry name" value="Succ_CoA_lig_flav_dom"/>
</dbReference>
<dbReference type="Pfam" id="PF13607">
    <property type="entry name" value="Succ_CoA_lig"/>
    <property type="match status" value="1"/>
</dbReference>
<dbReference type="Gene3D" id="3.40.50.261">
    <property type="entry name" value="Succinyl-CoA synthetase domains"/>
    <property type="match status" value="2"/>
</dbReference>
<dbReference type="SMART" id="SM00881">
    <property type="entry name" value="CoA_binding"/>
    <property type="match status" value="1"/>
</dbReference>
<comment type="caution">
    <text evidence="4">The sequence shown here is derived from an EMBL/GenBank/DDBJ whole genome shotgun (WGS) entry which is preliminary data.</text>
</comment>
<dbReference type="InterPro" id="IPR036291">
    <property type="entry name" value="NAD(P)-bd_dom_sf"/>
</dbReference>
<evidence type="ECO:0000259" key="3">
    <source>
        <dbReference type="PROSITE" id="PS51186"/>
    </source>
</evidence>
<organism evidence="4 5">
    <name type="scientific">Janibacter melonis</name>
    <dbReference type="NCBI Taxonomy" id="262209"/>
    <lineage>
        <taxon>Bacteria</taxon>
        <taxon>Bacillati</taxon>
        <taxon>Actinomycetota</taxon>
        <taxon>Actinomycetes</taxon>
        <taxon>Micrococcales</taxon>
        <taxon>Intrasporangiaceae</taxon>
        <taxon>Janibacter</taxon>
    </lineage>
</organism>
<gene>
    <name evidence="4" type="ORF">AWH69_10975</name>
</gene>
<keyword evidence="5" id="KW-1185">Reference proteome</keyword>
<dbReference type="PANTHER" id="PTHR42793:SF1">
    <property type="entry name" value="PEPTIDYL-LYSINE N-ACETYLTRANSFERASE PATZ"/>
    <property type="match status" value="1"/>
</dbReference>
<dbReference type="Gene3D" id="3.30.1490.20">
    <property type="entry name" value="ATP-grasp fold, A domain"/>
    <property type="match status" value="1"/>
</dbReference>
<protein>
    <submittedName>
        <fullName evidence="4">Multidrug ABC transporter permease</fullName>
    </submittedName>
</protein>
<evidence type="ECO:0000313" key="5">
    <source>
        <dbReference type="Proteomes" id="UP000076976"/>
    </source>
</evidence>
<dbReference type="RefSeq" id="WP_068275372.1">
    <property type="nucleotide sequence ID" value="NZ_LQZG01000003.1"/>
</dbReference>
<dbReference type="Gene3D" id="3.40.50.720">
    <property type="entry name" value="NAD(P)-binding Rossmann-like Domain"/>
    <property type="match status" value="1"/>
</dbReference>
<dbReference type="Pfam" id="PF00583">
    <property type="entry name" value="Acetyltransf_1"/>
    <property type="match status" value="1"/>
</dbReference>
<keyword evidence="1" id="KW-0547">Nucleotide-binding</keyword>
<dbReference type="GO" id="GO:0005524">
    <property type="term" value="F:ATP binding"/>
    <property type="evidence" value="ECO:0007669"/>
    <property type="project" value="UniProtKB-UniRule"/>
</dbReference>
<dbReference type="PROSITE" id="PS51186">
    <property type="entry name" value="GNAT"/>
    <property type="match status" value="1"/>
</dbReference>
<dbReference type="GO" id="GO:0016747">
    <property type="term" value="F:acyltransferase activity, transferring groups other than amino-acyl groups"/>
    <property type="evidence" value="ECO:0007669"/>
    <property type="project" value="InterPro"/>
</dbReference>
<evidence type="ECO:0000313" key="4">
    <source>
        <dbReference type="EMBL" id="OAB86923.1"/>
    </source>
</evidence>
<dbReference type="InterPro" id="IPR013815">
    <property type="entry name" value="ATP_grasp_subdomain_1"/>
</dbReference>
<feature type="domain" description="N-acetyltransferase" evidence="3">
    <location>
        <begin position="25"/>
        <end position="179"/>
    </location>
</feature>
<dbReference type="InterPro" id="IPR011761">
    <property type="entry name" value="ATP-grasp"/>
</dbReference>
<proteinExistence type="predicted"/>
<dbReference type="InterPro" id="IPR003781">
    <property type="entry name" value="CoA-bd"/>
</dbReference>
<dbReference type="PANTHER" id="PTHR42793">
    <property type="entry name" value="COA BINDING DOMAIN CONTAINING PROTEIN"/>
    <property type="match status" value="1"/>
</dbReference>
<dbReference type="InterPro" id="IPR016102">
    <property type="entry name" value="Succinyl-CoA_synth-like"/>
</dbReference>
<evidence type="ECO:0000259" key="2">
    <source>
        <dbReference type="PROSITE" id="PS50975"/>
    </source>
</evidence>
<dbReference type="EMBL" id="LQZG01000003">
    <property type="protein sequence ID" value="OAB86923.1"/>
    <property type="molecule type" value="Genomic_DNA"/>
</dbReference>